<dbReference type="Gene3D" id="1.10.287.130">
    <property type="match status" value="1"/>
</dbReference>
<dbReference type="FunFam" id="3.30.565.10:FF:000006">
    <property type="entry name" value="Sensor histidine kinase WalK"/>
    <property type="match status" value="1"/>
</dbReference>
<evidence type="ECO:0000256" key="6">
    <source>
        <dbReference type="ARBA" id="ARBA00022679"/>
    </source>
</evidence>
<dbReference type="Gene3D" id="6.10.340.10">
    <property type="match status" value="1"/>
</dbReference>
<evidence type="ECO:0000256" key="12">
    <source>
        <dbReference type="SAM" id="Phobius"/>
    </source>
</evidence>
<dbReference type="FunFam" id="1.10.287.130:FF:000001">
    <property type="entry name" value="Two-component sensor histidine kinase"/>
    <property type="match status" value="1"/>
</dbReference>
<dbReference type="Pfam" id="PF00512">
    <property type="entry name" value="HisKA"/>
    <property type="match status" value="1"/>
</dbReference>
<dbReference type="CDD" id="cd00082">
    <property type="entry name" value="HisKA"/>
    <property type="match status" value="1"/>
</dbReference>
<keyword evidence="11 12" id="KW-0472">Membrane</keyword>
<name>A0A1G7EJN8_9BACL</name>
<dbReference type="Gene3D" id="3.30.565.10">
    <property type="entry name" value="Histidine kinase-like ATPase, C-terminal domain"/>
    <property type="match status" value="1"/>
</dbReference>
<proteinExistence type="predicted"/>
<evidence type="ECO:0000256" key="8">
    <source>
        <dbReference type="ARBA" id="ARBA00022777"/>
    </source>
</evidence>
<protein>
    <recommendedName>
        <fullName evidence="3">histidine kinase</fullName>
        <ecNumber evidence="3">2.7.13.3</ecNumber>
    </recommendedName>
</protein>
<keyword evidence="9" id="KW-0067">ATP-binding</keyword>
<evidence type="ECO:0000259" key="14">
    <source>
        <dbReference type="PROSITE" id="PS50885"/>
    </source>
</evidence>
<keyword evidence="8 15" id="KW-0418">Kinase</keyword>
<dbReference type="Pfam" id="PF02518">
    <property type="entry name" value="HATPase_c"/>
    <property type="match status" value="1"/>
</dbReference>
<evidence type="ECO:0000256" key="11">
    <source>
        <dbReference type="ARBA" id="ARBA00023136"/>
    </source>
</evidence>
<evidence type="ECO:0000259" key="13">
    <source>
        <dbReference type="PROSITE" id="PS50109"/>
    </source>
</evidence>
<dbReference type="RefSeq" id="WP_091226017.1">
    <property type="nucleotide sequence ID" value="NZ_FNBG01000001.1"/>
</dbReference>
<evidence type="ECO:0000313" key="16">
    <source>
        <dbReference type="Proteomes" id="UP000198972"/>
    </source>
</evidence>
<dbReference type="PRINTS" id="PR00344">
    <property type="entry name" value="BCTRLSENSOR"/>
</dbReference>
<evidence type="ECO:0000256" key="2">
    <source>
        <dbReference type="ARBA" id="ARBA00004651"/>
    </source>
</evidence>
<evidence type="ECO:0000256" key="4">
    <source>
        <dbReference type="ARBA" id="ARBA00022475"/>
    </source>
</evidence>
<feature type="transmembrane region" description="Helical" evidence="12">
    <location>
        <begin position="7"/>
        <end position="29"/>
    </location>
</feature>
<dbReference type="CDD" id="cd00075">
    <property type="entry name" value="HATPase"/>
    <property type="match status" value="1"/>
</dbReference>
<sequence length="354" mass="39816">MKVWKKIWFVLNNILQFTIVILILSASWTGATYITRAVYQRVGTPSWDYIVQLIDVIVGVVIFFIVMILIGLLYRNKQVAILTSIIEAMRKISKGDFSVKLEDKPSVFGEYEEYKKIINSVNEMARELSRMETMRQDFISNVSHEIQSPLTSISGFASALRSSELSETQRTHYLDIIEGESRRLSQLSNNLLKLSSLEVDNISFAMNRFRLDGQIRSVVLASEPQWMNKGVQVDLELGSVEVEGAEDLLVQVWSNLLHNSIKFTPNEGTITLTLKKIGQFAVVTVADNGIGISQSDQLYIFERFYKADKSRNRNEGGSGLGLSIVKKIVDIHHGTITVSSKSGEGTVFTVRIPL</sequence>
<keyword evidence="7" id="KW-0547">Nucleotide-binding</keyword>
<dbReference type="STRING" id="670482.SAMN04488542_101237"/>
<keyword evidence="16" id="KW-1185">Reference proteome</keyword>
<keyword evidence="10" id="KW-0902">Two-component regulatory system</keyword>
<evidence type="ECO:0000256" key="3">
    <source>
        <dbReference type="ARBA" id="ARBA00012438"/>
    </source>
</evidence>
<dbReference type="EMBL" id="FNBG01000001">
    <property type="protein sequence ID" value="SDE63807.1"/>
    <property type="molecule type" value="Genomic_DNA"/>
</dbReference>
<dbReference type="PROSITE" id="PS50885">
    <property type="entry name" value="HAMP"/>
    <property type="match status" value="1"/>
</dbReference>
<reference evidence="15 16" key="1">
    <citation type="submission" date="2016-10" db="EMBL/GenBank/DDBJ databases">
        <authorList>
            <person name="de Groot N.N."/>
        </authorList>
    </citation>
    <scope>NUCLEOTIDE SEQUENCE [LARGE SCALE GENOMIC DNA]</scope>
    <source>
        <strain evidence="15 16">DSM 28129</strain>
    </source>
</reference>
<dbReference type="SUPFAM" id="SSF47384">
    <property type="entry name" value="Homodimeric domain of signal transducing histidine kinase"/>
    <property type="match status" value="1"/>
</dbReference>
<dbReference type="SMART" id="SM00388">
    <property type="entry name" value="HisKA"/>
    <property type="match status" value="1"/>
</dbReference>
<gene>
    <name evidence="15" type="ORF">SAMN04488542_101237</name>
</gene>
<feature type="domain" description="Histidine kinase" evidence="13">
    <location>
        <begin position="141"/>
        <end position="354"/>
    </location>
</feature>
<dbReference type="AlphaFoldDB" id="A0A1G7EJN8"/>
<dbReference type="PANTHER" id="PTHR43711:SF1">
    <property type="entry name" value="HISTIDINE KINASE 1"/>
    <property type="match status" value="1"/>
</dbReference>
<keyword evidence="6" id="KW-0808">Transferase</keyword>
<evidence type="ECO:0000256" key="9">
    <source>
        <dbReference type="ARBA" id="ARBA00022840"/>
    </source>
</evidence>
<dbReference type="InterPro" id="IPR003660">
    <property type="entry name" value="HAMP_dom"/>
</dbReference>
<dbReference type="InterPro" id="IPR036890">
    <property type="entry name" value="HATPase_C_sf"/>
</dbReference>
<dbReference type="SUPFAM" id="SSF55874">
    <property type="entry name" value="ATPase domain of HSP90 chaperone/DNA topoisomerase II/histidine kinase"/>
    <property type="match status" value="1"/>
</dbReference>
<feature type="domain" description="HAMP" evidence="14">
    <location>
        <begin position="76"/>
        <end position="133"/>
    </location>
</feature>
<dbReference type="PROSITE" id="PS50109">
    <property type="entry name" value="HIS_KIN"/>
    <property type="match status" value="1"/>
</dbReference>
<dbReference type="GO" id="GO:0005524">
    <property type="term" value="F:ATP binding"/>
    <property type="evidence" value="ECO:0007669"/>
    <property type="project" value="UniProtKB-KW"/>
</dbReference>
<dbReference type="Proteomes" id="UP000198972">
    <property type="component" value="Unassembled WGS sequence"/>
</dbReference>
<feature type="transmembrane region" description="Helical" evidence="12">
    <location>
        <begin position="49"/>
        <end position="74"/>
    </location>
</feature>
<evidence type="ECO:0000313" key="15">
    <source>
        <dbReference type="EMBL" id="SDE63807.1"/>
    </source>
</evidence>
<comment type="catalytic activity">
    <reaction evidence="1">
        <text>ATP + protein L-histidine = ADP + protein N-phospho-L-histidine.</text>
        <dbReference type="EC" id="2.7.13.3"/>
    </reaction>
</comment>
<evidence type="ECO:0000256" key="5">
    <source>
        <dbReference type="ARBA" id="ARBA00022553"/>
    </source>
</evidence>
<evidence type="ECO:0000256" key="10">
    <source>
        <dbReference type="ARBA" id="ARBA00023012"/>
    </source>
</evidence>
<comment type="subcellular location">
    <subcellularLocation>
        <location evidence="2">Cell membrane</location>
        <topology evidence="2">Multi-pass membrane protein</topology>
    </subcellularLocation>
</comment>
<dbReference type="GO" id="GO:0005886">
    <property type="term" value="C:plasma membrane"/>
    <property type="evidence" value="ECO:0007669"/>
    <property type="project" value="UniProtKB-SubCell"/>
</dbReference>
<dbReference type="EC" id="2.7.13.3" evidence="3"/>
<dbReference type="SMART" id="SM00387">
    <property type="entry name" value="HATPase_c"/>
    <property type="match status" value="1"/>
</dbReference>
<accession>A0A1G7EJN8</accession>
<keyword evidence="4" id="KW-1003">Cell membrane</keyword>
<dbReference type="OrthoDB" id="9813151at2"/>
<dbReference type="InterPro" id="IPR003594">
    <property type="entry name" value="HATPase_dom"/>
</dbReference>
<keyword evidence="5" id="KW-0597">Phosphoprotein</keyword>
<dbReference type="CDD" id="cd06225">
    <property type="entry name" value="HAMP"/>
    <property type="match status" value="1"/>
</dbReference>
<dbReference type="PANTHER" id="PTHR43711">
    <property type="entry name" value="TWO-COMPONENT HISTIDINE KINASE"/>
    <property type="match status" value="1"/>
</dbReference>
<dbReference type="InterPro" id="IPR050736">
    <property type="entry name" value="Sensor_HK_Regulatory"/>
</dbReference>
<evidence type="ECO:0000256" key="1">
    <source>
        <dbReference type="ARBA" id="ARBA00000085"/>
    </source>
</evidence>
<keyword evidence="12" id="KW-0812">Transmembrane</keyword>
<dbReference type="InterPro" id="IPR004358">
    <property type="entry name" value="Sig_transdc_His_kin-like_C"/>
</dbReference>
<keyword evidence="12" id="KW-1133">Transmembrane helix</keyword>
<dbReference type="InterPro" id="IPR036097">
    <property type="entry name" value="HisK_dim/P_sf"/>
</dbReference>
<organism evidence="15 16">
    <name type="scientific">Fontibacillus panacisegetis</name>
    <dbReference type="NCBI Taxonomy" id="670482"/>
    <lineage>
        <taxon>Bacteria</taxon>
        <taxon>Bacillati</taxon>
        <taxon>Bacillota</taxon>
        <taxon>Bacilli</taxon>
        <taxon>Bacillales</taxon>
        <taxon>Paenibacillaceae</taxon>
        <taxon>Fontibacillus</taxon>
    </lineage>
</organism>
<dbReference type="InterPro" id="IPR003661">
    <property type="entry name" value="HisK_dim/P_dom"/>
</dbReference>
<dbReference type="InterPro" id="IPR005467">
    <property type="entry name" value="His_kinase_dom"/>
</dbReference>
<evidence type="ECO:0000256" key="7">
    <source>
        <dbReference type="ARBA" id="ARBA00022741"/>
    </source>
</evidence>
<dbReference type="GO" id="GO:0000155">
    <property type="term" value="F:phosphorelay sensor kinase activity"/>
    <property type="evidence" value="ECO:0007669"/>
    <property type="project" value="InterPro"/>
</dbReference>